<protein>
    <submittedName>
        <fullName evidence="1">Peptidase S41</fullName>
    </submittedName>
</protein>
<dbReference type="EMBL" id="SRZC01000012">
    <property type="protein sequence ID" value="TGX82090.1"/>
    <property type="molecule type" value="Genomic_DNA"/>
</dbReference>
<name>A0AC61QPW9_9BACT</name>
<organism evidence="1 2">
    <name type="scientific">Palleniella muris</name>
    <dbReference type="NCBI Taxonomy" id="3038145"/>
    <lineage>
        <taxon>Bacteria</taxon>
        <taxon>Pseudomonadati</taxon>
        <taxon>Bacteroidota</taxon>
        <taxon>Bacteroidia</taxon>
        <taxon>Bacteroidales</taxon>
        <taxon>Prevotellaceae</taxon>
        <taxon>Palleniella</taxon>
    </lineage>
</organism>
<gene>
    <name evidence="1" type="ORF">E5358_08505</name>
</gene>
<dbReference type="Proteomes" id="UP000308886">
    <property type="component" value="Unassembled WGS sequence"/>
</dbReference>
<accession>A0AC61QPW9</accession>
<evidence type="ECO:0000313" key="2">
    <source>
        <dbReference type="Proteomes" id="UP000308886"/>
    </source>
</evidence>
<proteinExistence type="predicted"/>
<reference evidence="1" key="1">
    <citation type="submission" date="2019-04" db="EMBL/GenBank/DDBJ databases">
        <title>Microbes associate with the intestines of laboratory mice.</title>
        <authorList>
            <person name="Navarre W."/>
            <person name="Wong E."/>
            <person name="Huang K."/>
            <person name="Tropini C."/>
            <person name="Ng K."/>
            <person name="Yu B."/>
        </authorList>
    </citation>
    <scope>NUCLEOTIDE SEQUENCE</scope>
    <source>
        <strain evidence="1">NM73_A23</strain>
    </source>
</reference>
<evidence type="ECO:0000313" key="1">
    <source>
        <dbReference type="EMBL" id="TGX82090.1"/>
    </source>
</evidence>
<comment type="caution">
    <text evidence="1">The sequence shown here is derived from an EMBL/GenBank/DDBJ whole genome shotgun (WGS) entry which is preliminary data.</text>
</comment>
<sequence length="356" mass="40371">MNPLKEWKTFFPKLSSDIFRISLRQTILFAAISLIPALMTSCVNEEEFENNPNGNFEALWKIMDEHYCFFPLKEKELGVNWNEVHERYKRQVSAPLNSDQLFEVLGNMLGELRDGHVNMSSSFDLARNWSWREDYPANVSDTLLRAYLDTDYRQTCGMQYRFLDDNIGYIRCSSFGQAIGDGNIDEILFYLAPANGLIIDVRSNGGGMLTSAEALARRFTNRDIIVGYMQHKTGKGHEDFSAMAEQHLSASNRLRWQKKVVVLTNRGVYSAANEFVKYMKVCGATIVGDRTGGGAGMPFSSELPNGWSIRFSACPMYDINGNSTEQGINPDINVALSDEDFRRGKDSIIEYARKLF</sequence>
<keyword evidence="2" id="KW-1185">Reference proteome</keyword>